<dbReference type="EnsemblMetazoa" id="XM_038015308.1">
    <property type="protein sequence ID" value="XP_037871236.1"/>
    <property type="gene ID" value="LOC101736666"/>
</dbReference>
<feature type="domain" description="SANT" evidence="5">
    <location>
        <begin position="134"/>
        <end position="193"/>
    </location>
</feature>
<keyword evidence="7" id="KW-1185">Reference proteome</keyword>
<protein>
    <recommendedName>
        <fullName evidence="5">SANT domain-containing protein</fullName>
    </recommendedName>
</protein>
<evidence type="ECO:0000256" key="4">
    <source>
        <dbReference type="SAM" id="MobiDB-lite"/>
    </source>
</evidence>
<feature type="compositionally biased region" description="Basic and acidic residues" evidence="4">
    <location>
        <begin position="1166"/>
        <end position="1182"/>
    </location>
</feature>
<dbReference type="InterPro" id="IPR017884">
    <property type="entry name" value="SANT_dom"/>
</dbReference>
<feature type="region of interest" description="Disordered" evidence="4">
    <location>
        <begin position="659"/>
        <end position="734"/>
    </location>
</feature>
<feature type="compositionally biased region" description="Pro residues" evidence="4">
    <location>
        <begin position="789"/>
        <end position="817"/>
    </location>
</feature>
<dbReference type="SUPFAM" id="SSF46689">
    <property type="entry name" value="Homeodomain-like"/>
    <property type="match status" value="1"/>
</dbReference>
<reference evidence="6" key="2">
    <citation type="submission" date="2022-06" db="UniProtKB">
        <authorList>
            <consortium name="EnsemblMetazoa"/>
        </authorList>
    </citation>
    <scope>IDENTIFICATION</scope>
    <source>
        <strain evidence="6">p50T (Dazao)</strain>
    </source>
</reference>
<feature type="compositionally biased region" description="Polar residues" evidence="4">
    <location>
        <begin position="925"/>
        <end position="934"/>
    </location>
</feature>
<reference evidence="7" key="1">
    <citation type="journal article" date="2008" name="Insect Biochem. Mol. Biol.">
        <title>The genome of a lepidopteran model insect, the silkworm Bombyx mori.</title>
        <authorList>
            <consortium name="International Silkworm Genome Consortium"/>
        </authorList>
    </citation>
    <scope>NUCLEOTIDE SEQUENCE [LARGE SCALE GENOMIC DNA]</scope>
    <source>
        <strain evidence="7">p50T</strain>
    </source>
</reference>
<dbReference type="PANTHER" id="PTHR21677">
    <property type="entry name" value="CRAMPED PROTEIN"/>
    <property type="match status" value="1"/>
</dbReference>
<feature type="region of interest" description="Disordered" evidence="4">
    <location>
        <begin position="916"/>
        <end position="959"/>
    </location>
</feature>
<evidence type="ECO:0000256" key="2">
    <source>
        <dbReference type="ARBA" id="ARBA00023125"/>
    </source>
</evidence>
<dbReference type="GO" id="GO:0005634">
    <property type="term" value="C:nucleus"/>
    <property type="evidence" value="ECO:0007669"/>
    <property type="project" value="UniProtKB-SubCell"/>
</dbReference>
<keyword evidence="2" id="KW-0238">DNA-binding</keyword>
<proteinExistence type="predicted"/>
<dbReference type="InterPro" id="IPR001005">
    <property type="entry name" value="SANT/Myb"/>
</dbReference>
<feature type="compositionally biased region" description="Basic and acidic residues" evidence="4">
    <location>
        <begin position="664"/>
        <end position="698"/>
    </location>
</feature>
<evidence type="ECO:0000313" key="7">
    <source>
        <dbReference type="Proteomes" id="UP000005204"/>
    </source>
</evidence>
<feature type="compositionally biased region" description="Basic and acidic residues" evidence="4">
    <location>
        <begin position="535"/>
        <end position="556"/>
    </location>
</feature>
<keyword evidence="3" id="KW-0539">Nucleus</keyword>
<name>A0A8R2QYG0_BOMMO</name>
<evidence type="ECO:0000259" key="5">
    <source>
        <dbReference type="PROSITE" id="PS51293"/>
    </source>
</evidence>
<feature type="compositionally biased region" description="Basic and acidic residues" evidence="4">
    <location>
        <begin position="947"/>
        <end position="959"/>
    </location>
</feature>
<organism evidence="6 7">
    <name type="scientific">Bombyx mori</name>
    <name type="common">Silk moth</name>
    <dbReference type="NCBI Taxonomy" id="7091"/>
    <lineage>
        <taxon>Eukaryota</taxon>
        <taxon>Metazoa</taxon>
        <taxon>Ecdysozoa</taxon>
        <taxon>Arthropoda</taxon>
        <taxon>Hexapoda</taxon>
        <taxon>Insecta</taxon>
        <taxon>Pterygota</taxon>
        <taxon>Neoptera</taxon>
        <taxon>Endopterygota</taxon>
        <taxon>Lepidoptera</taxon>
        <taxon>Glossata</taxon>
        <taxon>Ditrysia</taxon>
        <taxon>Bombycoidea</taxon>
        <taxon>Bombycidae</taxon>
        <taxon>Bombycinae</taxon>
        <taxon>Bombyx</taxon>
    </lineage>
</organism>
<dbReference type="PROSITE" id="PS51293">
    <property type="entry name" value="SANT"/>
    <property type="match status" value="1"/>
</dbReference>
<feature type="compositionally biased region" description="Basic and acidic residues" evidence="4">
    <location>
        <begin position="718"/>
        <end position="733"/>
    </location>
</feature>
<feature type="compositionally biased region" description="Polar residues" evidence="4">
    <location>
        <begin position="704"/>
        <end position="715"/>
    </location>
</feature>
<dbReference type="InterPro" id="IPR009057">
    <property type="entry name" value="Homeodomain-like_sf"/>
</dbReference>
<feature type="compositionally biased region" description="Basic and acidic residues" evidence="4">
    <location>
        <begin position="493"/>
        <end position="503"/>
    </location>
</feature>
<evidence type="ECO:0000256" key="3">
    <source>
        <dbReference type="ARBA" id="ARBA00023242"/>
    </source>
</evidence>
<feature type="compositionally biased region" description="Basic and acidic residues" evidence="4">
    <location>
        <begin position="452"/>
        <end position="463"/>
    </location>
</feature>
<feature type="region of interest" description="Disordered" evidence="4">
    <location>
        <begin position="438"/>
        <end position="463"/>
    </location>
</feature>
<feature type="region of interest" description="Disordered" evidence="4">
    <location>
        <begin position="493"/>
        <end position="557"/>
    </location>
</feature>
<dbReference type="Proteomes" id="UP000005204">
    <property type="component" value="Unassembled WGS sequence"/>
</dbReference>
<feature type="compositionally biased region" description="Pro residues" evidence="4">
    <location>
        <begin position="1046"/>
        <end position="1070"/>
    </location>
</feature>
<feature type="compositionally biased region" description="Pro residues" evidence="4">
    <location>
        <begin position="1115"/>
        <end position="1128"/>
    </location>
</feature>
<dbReference type="Gene3D" id="1.10.10.60">
    <property type="entry name" value="Homeodomain-like"/>
    <property type="match status" value="1"/>
</dbReference>
<feature type="region of interest" description="Disordered" evidence="4">
    <location>
        <begin position="1156"/>
        <end position="1230"/>
    </location>
</feature>
<dbReference type="GO" id="GO:0007389">
    <property type="term" value="P:pattern specification process"/>
    <property type="evidence" value="ECO:0007669"/>
    <property type="project" value="TreeGrafter"/>
</dbReference>
<feature type="region of interest" description="Disordered" evidence="4">
    <location>
        <begin position="354"/>
        <end position="373"/>
    </location>
</feature>
<evidence type="ECO:0000256" key="1">
    <source>
        <dbReference type="ARBA" id="ARBA00004123"/>
    </source>
</evidence>
<feature type="region of interest" description="Disordered" evidence="4">
    <location>
        <begin position="89"/>
        <end position="110"/>
    </location>
</feature>
<accession>A0A8R2QYG0</accession>
<feature type="region of interest" description="Disordered" evidence="4">
    <location>
        <begin position="1046"/>
        <end position="1084"/>
    </location>
</feature>
<feature type="compositionally biased region" description="Basic and acidic residues" evidence="4">
    <location>
        <begin position="89"/>
        <end position="100"/>
    </location>
</feature>
<dbReference type="GO" id="GO:0003677">
    <property type="term" value="F:DNA binding"/>
    <property type="evidence" value="ECO:0007669"/>
    <property type="project" value="UniProtKB-KW"/>
</dbReference>
<feature type="region of interest" description="Disordered" evidence="4">
    <location>
        <begin position="1100"/>
        <end position="1134"/>
    </location>
</feature>
<dbReference type="InterPro" id="IPR055315">
    <property type="entry name" value="Cramped-like"/>
</dbReference>
<dbReference type="PANTHER" id="PTHR21677:SF1">
    <property type="entry name" value="PROTEIN CRAMPED-LIKE"/>
    <property type="match status" value="1"/>
</dbReference>
<feature type="compositionally biased region" description="Basic and acidic residues" evidence="4">
    <location>
        <begin position="512"/>
        <end position="527"/>
    </location>
</feature>
<feature type="region of interest" description="Disordered" evidence="4">
    <location>
        <begin position="772"/>
        <end position="831"/>
    </location>
</feature>
<dbReference type="SMART" id="SM00717">
    <property type="entry name" value="SANT"/>
    <property type="match status" value="1"/>
</dbReference>
<comment type="subcellular location">
    <subcellularLocation>
        <location evidence="1">Nucleus</location>
    </subcellularLocation>
</comment>
<evidence type="ECO:0000313" key="6">
    <source>
        <dbReference type="EnsemblMetazoa" id="XP_037871236.1"/>
    </source>
</evidence>
<dbReference type="GO" id="GO:0003682">
    <property type="term" value="F:chromatin binding"/>
    <property type="evidence" value="ECO:0007669"/>
    <property type="project" value="InterPro"/>
</dbReference>
<sequence>MSTMPNKDNIRTPTTEVKPSINPVLQVVTAKSTMVPIKVVPKAMKETPMSPPSMSPADTERTELLGSLTTQQQQRTSARVIKKLKLEPQGDKRVAKRSEGASDDITECETPNKIDDKDALKFPTVKQRMPKALWSTDEKNLFFEALNEYGKDFDAITAYIRGKIKKKGMPEANMKTKTQVSHFYYRTWHKLSKHVRFDENVKKVAQELYALINYGELRKKLVSVSEKTCGRLDELVRRGGLAVRARGRTLRVRTPMCPALRALNHITERSCSSRVCSRACVSLRARDAGAWGRVQAAAHNPRLALALPPRVSLRALLRALHARWKGTTSYKHRVSESADTKGSEELCRDTDEYPALTQGCPEDKDDEKEEDGHHLGLETDRVIVHEQRQVKKLALHLGPRPDAEIHIPVVSPSEQLSSQKICFSSYLERMGKLRRDKDGVGAKIRTPKRLRKDSATERELDTKKYKTDDNEKLINIDETAIDGVELMASYRHHLDDEEKPSTEDEKEAPEEYADREKDMSEREKDSLSELEDDDKYNKSDTDNDSDPGRADRKEQKLNNLKVKFRIRQKKRGGSIYTLVMDKDDDPGLKDDTLKVDDGMKVDEEIKPQIDVDTALKQIRRGWSIHDAGDLTIGDLYLMFGSRSKIELDYWWAVPTPPLPGPPSIEKKDKPEAPCADRKDRTPDKGDSSVEDEGKRESDNDIFSPKNTYSQDSNDGASGDERKGEQTLSPEHKWSGSLKLVSKLLNRPTPAASVSQNGFALLSERLKRLLSMAGNPAVPPPPAAACRCRPPAPKPPPRAPPGPVFRPPAPSPVPPPARPASQEGVPLWRRRPPAANKRVVVQRLLPLLPKLPQHTDLIPVEMVPGPAAAAPKILPKPPVLTEQKTNGPQFYVLSESEGQFYVHDGGRRIPLTAADCNNKDEYDENGLSTESINSEEATEPSACPQEKSAAEDERDPGAGDQKLEASMESLLPSESMSLSPSRLLREAEGWLEGSVHDFSLSSFLGHLEGNRPPELANQLSVTRITRGTGRRVPASACSNACPLLFQPAPPASPRRPVPIAPRPDSEAPPPLSLEGLPPWRRRTPAPNKRVVVQRLLPLLPKLPSHTDLNPAKVSPSPAPAPPKLLPRPPAADTARDGPQFYVLSELEGQFYVHDGGRRIPLTTTTSAERRDESDEVNVKKEETESVSEPSTCPPEQSPGEDEGQPAGADQKRDADLGSFLPSESMSLSPSRLLREAEGWLEGSVHDFSLSSFLGHLDGNRPPELAVDSQLHSLMAESSVDYVAKFADLAAEVNALAPGLDGRDAPRPADLK</sequence>